<sequence length="375" mass="40377">MLDLLDRLLAWRSRGARSALATVVDTSLSAPRAPGSAMMVSESLEVFGSISGGCVEAATVAIAETVLASGTPVLEHFGVTDDDALSVGLTCGGTIDVYVEPVTDTLLDHLVRIRDALADRRPVTMTTVIRDGCLPIRSRWEDGTMIGSNTGLEPPNCSADRIRPLLAAGRDELIRVDGADPFTLFVQVFTPAPRLIIFGAVDFAAALARLAKLLGYHVTICDARPLFATPERFPDVDEVVVDWPHRYLDATESDEQTALCVMTHDPKFDIPLLERALRRPAAYIGAMGSRRASAERAHALRARGITPAQLRRLHAPTGLDIGAVTPMETAVSILSEILAERGQRSAKPLTAGTGAIHARLHHDVGHGDRRVRQEP</sequence>
<organism evidence="3 4">
    <name type="scientific">Nocardia otitidiscaviarum</name>
    <dbReference type="NCBI Taxonomy" id="1823"/>
    <lineage>
        <taxon>Bacteria</taxon>
        <taxon>Bacillati</taxon>
        <taxon>Actinomycetota</taxon>
        <taxon>Actinomycetes</taxon>
        <taxon>Mycobacteriales</taxon>
        <taxon>Nocardiaceae</taxon>
        <taxon>Nocardia</taxon>
    </lineage>
</organism>
<dbReference type="EMBL" id="CP041695">
    <property type="protein sequence ID" value="QDP81207.1"/>
    <property type="molecule type" value="Genomic_DNA"/>
</dbReference>
<dbReference type="InterPro" id="IPR052698">
    <property type="entry name" value="MoCofactor_Util/Proc"/>
</dbReference>
<protein>
    <submittedName>
        <fullName evidence="3">XdhC family protein</fullName>
    </submittedName>
</protein>
<dbReference type="KEGG" id="nod:FOH10_23335"/>
<dbReference type="InterPro" id="IPR003777">
    <property type="entry name" value="XdhC_CoxI"/>
</dbReference>
<feature type="domain" description="XdhC Rossmann" evidence="2">
    <location>
        <begin position="195"/>
        <end position="337"/>
    </location>
</feature>
<dbReference type="Gene3D" id="3.40.50.720">
    <property type="entry name" value="NAD(P)-binding Rossmann-like Domain"/>
    <property type="match status" value="1"/>
</dbReference>
<feature type="domain" description="XdhC- CoxI" evidence="1">
    <location>
        <begin position="11"/>
        <end position="78"/>
    </location>
</feature>
<dbReference type="RefSeq" id="WP_143982322.1">
    <property type="nucleotide sequence ID" value="NZ_CP041695.1"/>
</dbReference>
<dbReference type="InterPro" id="IPR027051">
    <property type="entry name" value="XdhC_Rossmann_dom"/>
</dbReference>
<dbReference type="Pfam" id="PF13478">
    <property type="entry name" value="XdhC_C"/>
    <property type="match status" value="1"/>
</dbReference>
<reference evidence="3 4" key="1">
    <citation type="submission" date="2019-07" db="EMBL/GenBank/DDBJ databases">
        <title>Complete Genome Sequence and Methylome Analysis of Nocardia otitidis-caviarum NEB252.</title>
        <authorList>
            <person name="Fomenkov A."/>
            <person name="Anton B.P."/>
            <person name="Vincze T."/>
            <person name="Roberts R.J."/>
        </authorList>
    </citation>
    <scope>NUCLEOTIDE SEQUENCE [LARGE SCALE GENOMIC DNA]</scope>
    <source>
        <strain evidence="3 4">NEB252</strain>
    </source>
</reference>
<name>A0A516NQM7_9NOCA</name>
<evidence type="ECO:0000313" key="4">
    <source>
        <dbReference type="Proteomes" id="UP000317039"/>
    </source>
</evidence>
<evidence type="ECO:0000259" key="1">
    <source>
        <dbReference type="Pfam" id="PF02625"/>
    </source>
</evidence>
<gene>
    <name evidence="3" type="ORF">FOH10_23335</name>
</gene>
<evidence type="ECO:0000313" key="3">
    <source>
        <dbReference type="EMBL" id="QDP81207.1"/>
    </source>
</evidence>
<evidence type="ECO:0000259" key="2">
    <source>
        <dbReference type="Pfam" id="PF13478"/>
    </source>
</evidence>
<dbReference type="PANTHER" id="PTHR30388">
    <property type="entry name" value="ALDEHYDE OXIDOREDUCTASE MOLYBDENUM COFACTOR ASSEMBLY PROTEIN"/>
    <property type="match status" value="1"/>
</dbReference>
<dbReference type="Proteomes" id="UP000317039">
    <property type="component" value="Chromosome"/>
</dbReference>
<proteinExistence type="predicted"/>
<dbReference type="AlphaFoldDB" id="A0A516NQM7"/>
<dbReference type="PANTHER" id="PTHR30388:SF4">
    <property type="entry name" value="MOLYBDENUM COFACTOR INSERTION CHAPERONE PAOD"/>
    <property type="match status" value="1"/>
</dbReference>
<dbReference type="GeneID" id="80335296"/>
<accession>A0A516NQM7</accession>
<dbReference type="Pfam" id="PF02625">
    <property type="entry name" value="XdhC_CoxI"/>
    <property type="match status" value="1"/>
</dbReference>